<evidence type="ECO:0000256" key="2">
    <source>
        <dbReference type="PROSITE-ProRule" id="PRU00335"/>
    </source>
</evidence>
<comment type="caution">
    <text evidence="4">The sequence shown here is derived from an EMBL/GenBank/DDBJ whole genome shotgun (WGS) entry which is preliminary data.</text>
</comment>
<dbReference type="Gene3D" id="1.10.357.10">
    <property type="entry name" value="Tetracycline Repressor, domain 2"/>
    <property type="match status" value="1"/>
</dbReference>
<organism evidence="4 5">
    <name type="scientific">Gordonia polyisoprenivorans</name>
    <dbReference type="NCBI Taxonomy" id="84595"/>
    <lineage>
        <taxon>Bacteria</taxon>
        <taxon>Bacillati</taxon>
        <taxon>Actinomycetota</taxon>
        <taxon>Actinomycetes</taxon>
        <taxon>Mycobacteriales</taxon>
        <taxon>Gordoniaceae</taxon>
        <taxon>Gordonia</taxon>
    </lineage>
</organism>
<evidence type="ECO:0000313" key="5">
    <source>
        <dbReference type="Proteomes" id="UP000563898"/>
    </source>
</evidence>
<dbReference type="Proteomes" id="UP000563898">
    <property type="component" value="Unassembled WGS sequence"/>
</dbReference>
<dbReference type="OMA" id="FTGIYWH"/>
<dbReference type="PROSITE" id="PS50977">
    <property type="entry name" value="HTH_TETR_2"/>
    <property type="match status" value="1"/>
</dbReference>
<dbReference type="PRINTS" id="PR00455">
    <property type="entry name" value="HTHTETR"/>
</dbReference>
<keyword evidence="1 2" id="KW-0238">DNA-binding</keyword>
<dbReference type="PANTHER" id="PTHR30055:SF153">
    <property type="entry name" value="HTH-TYPE TRANSCRIPTIONAL REPRESSOR RV3405C"/>
    <property type="match status" value="1"/>
</dbReference>
<dbReference type="InterPro" id="IPR036271">
    <property type="entry name" value="Tet_transcr_reg_TetR-rel_C_sf"/>
</dbReference>
<sequence length="220" mass="24122">MVVSASSAPKSLLERAYDDVVAEGGESANADATREKLLDAAYAQFCRFGIQRTSLEEVAKRAGTSRITIYRKFTNKEVLVEEVMLREFRRYLVQFLADIAPARTIAERLVLAFVSSYRAVSTNPLISGLQQTEPTLLAGALGADGRLLATVAQFIAQQLRQEQRAGTLRADLDTDLTAEMMARISASFLTTPSALVDTDDDDQLADIARRYLVPMLDAPS</sequence>
<dbReference type="GO" id="GO:0000976">
    <property type="term" value="F:transcription cis-regulatory region binding"/>
    <property type="evidence" value="ECO:0007669"/>
    <property type="project" value="TreeGrafter"/>
</dbReference>
<protein>
    <submittedName>
        <fullName evidence="4">TetR/AcrR family transcriptional regulator</fullName>
    </submittedName>
</protein>
<dbReference type="EMBL" id="JAAXPC010000008">
    <property type="protein sequence ID" value="NKY02981.1"/>
    <property type="molecule type" value="Genomic_DNA"/>
</dbReference>
<dbReference type="SMR" id="A0A846WRM9"/>
<reference evidence="4 5" key="1">
    <citation type="submission" date="2020-04" db="EMBL/GenBank/DDBJ databases">
        <title>MicrobeNet Type strains.</title>
        <authorList>
            <person name="Nicholson A.C."/>
        </authorList>
    </citation>
    <scope>NUCLEOTIDE SEQUENCE [LARGE SCALE GENOMIC DNA]</scope>
    <source>
        <strain evidence="4 5">ATCC BAA-14</strain>
    </source>
</reference>
<name>A0A846WRM9_9ACTN</name>
<evidence type="ECO:0000313" key="4">
    <source>
        <dbReference type="EMBL" id="NKY02981.1"/>
    </source>
</evidence>
<feature type="DNA-binding region" description="H-T-H motif" evidence="2">
    <location>
        <begin position="54"/>
        <end position="73"/>
    </location>
</feature>
<accession>A0A846WRM9</accession>
<dbReference type="PANTHER" id="PTHR30055">
    <property type="entry name" value="HTH-TYPE TRANSCRIPTIONAL REGULATOR RUTR"/>
    <property type="match status" value="1"/>
</dbReference>
<proteinExistence type="predicted"/>
<dbReference type="AlphaFoldDB" id="A0A846WRM9"/>
<evidence type="ECO:0000256" key="1">
    <source>
        <dbReference type="ARBA" id="ARBA00023125"/>
    </source>
</evidence>
<feature type="domain" description="HTH tetR-type" evidence="3">
    <location>
        <begin position="31"/>
        <end position="91"/>
    </location>
</feature>
<dbReference type="GO" id="GO:0003700">
    <property type="term" value="F:DNA-binding transcription factor activity"/>
    <property type="evidence" value="ECO:0007669"/>
    <property type="project" value="TreeGrafter"/>
</dbReference>
<dbReference type="SUPFAM" id="SSF46689">
    <property type="entry name" value="Homeodomain-like"/>
    <property type="match status" value="1"/>
</dbReference>
<dbReference type="Pfam" id="PF00440">
    <property type="entry name" value="TetR_N"/>
    <property type="match status" value="1"/>
</dbReference>
<dbReference type="SUPFAM" id="SSF48498">
    <property type="entry name" value="Tetracyclin repressor-like, C-terminal domain"/>
    <property type="match status" value="1"/>
</dbReference>
<evidence type="ECO:0000259" key="3">
    <source>
        <dbReference type="PROSITE" id="PS50977"/>
    </source>
</evidence>
<dbReference type="InterPro" id="IPR050109">
    <property type="entry name" value="HTH-type_TetR-like_transc_reg"/>
</dbReference>
<gene>
    <name evidence="4" type="ORF">HGA05_15535</name>
</gene>
<dbReference type="InterPro" id="IPR001647">
    <property type="entry name" value="HTH_TetR"/>
</dbReference>
<dbReference type="InterPro" id="IPR009057">
    <property type="entry name" value="Homeodomain-like_sf"/>
</dbReference>